<feature type="region of interest" description="Disordered" evidence="1">
    <location>
        <begin position="165"/>
        <end position="319"/>
    </location>
</feature>
<dbReference type="InterPro" id="IPR036388">
    <property type="entry name" value="WH-like_DNA-bd_sf"/>
</dbReference>
<feature type="compositionally biased region" description="Low complexity" evidence="1">
    <location>
        <begin position="282"/>
        <end position="293"/>
    </location>
</feature>
<evidence type="ECO:0000313" key="3">
    <source>
        <dbReference type="Proteomes" id="UP000176253"/>
    </source>
</evidence>
<feature type="compositionally biased region" description="Low complexity" evidence="1">
    <location>
        <begin position="301"/>
        <end position="312"/>
    </location>
</feature>
<gene>
    <name evidence="2" type="ORF">A3D78_05835</name>
</gene>
<feature type="compositionally biased region" description="Basic and acidic residues" evidence="1">
    <location>
        <begin position="57"/>
        <end position="71"/>
    </location>
</feature>
<dbReference type="AlphaFoldDB" id="A0A1F6A2P7"/>
<feature type="compositionally biased region" description="Polar residues" evidence="1">
    <location>
        <begin position="15"/>
        <end position="37"/>
    </location>
</feature>
<comment type="caution">
    <text evidence="2">The sequence shown here is derived from an EMBL/GenBank/DDBJ whole genome shotgun (WGS) entry which is preliminary data.</text>
</comment>
<dbReference type="Gene3D" id="1.10.10.10">
    <property type="entry name" value="Winged helix-like DNA-binding domain superfamily/Winged helix DNA-binding domain"/>
    <property type="match status" value="1"/>
</dbReference>
<evidence type="ECO:0000313" key="2">
    <source>
        <dbReference type="EMBL" id="OGG18948.1"/>
    </source>
</evidence>
<dbReference type="Proteomes" id="UP000176253">
    <property type="component" value="Unassembled WGS sequence"/>
</dbReference>
<evidence type="ECO:0000256" key="1">
    <source>
        <dbReference type="SAM" id="MobiDB-lite"/>
    </source>
</evidence>
<protein>
    <submittedName>
        <fullName evidence="2">Uncharacterized protein</fullName>
    </submittedName>
</protein>
<feature type="compositionally biased region" description="Polar residues" evidence="1">
    <location>
        <begin position="122"/>
        <end position="132"/>
    </location>
</feature>
<feature type="compositionally biased region" description="Basic and acidic residues" evidence="1">
    <location>
        <begin position="83"/>
        <end position="101"/>
    </location>
</feature>
<dbReference type="STRING" id="1798383.A3D78_05835"/>
<organism evidence="2 3">
    <name type="scientific">Candidatus Gottesmanbacteria bacterium RIFCSPHIGHO2_02_FULL_39_14</name>
    <dbReference type="NCBI Taxonomy" id="1798383"/>
    <lineage>
        <taxon>Bacteria</taxon>
        <taxon>Candidatus Gottesmaniibacteriota</taxon>
    </lineage>
</organism>
<accession>A0A1F6A2P7</accession>
<feature type="compositionally biased region" description="Basic and acidic residues" evidence="1">
    <location>
        <begin position="165"/>
        <end position="174"/>
    </location>
</feature>
<feature type="compositionally biased region" description="Basic and acidic residues" evidence="1">
    <location>
        <begin position="259"/>
        <end position="281"/>
    </location>
</feature>
<reference evidence="2 3" key="1">
    <citation type="journal article" date="2016" name="Nat. Commun.">
        <title>Thousands of microbial genomes shed light on interconnected biogeochemical processes in an aquifer system.</title>
        <authorList>
            <person name="Anantharaman K."/>
            <person name="Brown C.T."/>
            <person name="Hug L.A."/>
            <person name="Sharon I."/>
            <person name="Castelle C.J."/>
            <person name="Probst A.J."/>
            <person name="Thomas B.C."/>
            <person name="Singh A."/>
            <person name="Wilkins M.J."/>
            <person name="Karaoz U."/>
            <person name="Brodie E.L."/>
            <person name="Williams K.H."/>
            <person name="Hubbard S.S."/>
            <person name="Banfield J.F."/>
        </authorList>
    </citation>
    <scope>NUCLEOTIDE SEQUENCE [LARGE SCALE GENOMIC DNA]</scope>
</reference>
<feature type="compositionally biased region" description="Polar residues" evidence="1">
    <location>
        <begin position="72"/>
        <end position="82"/>
    </location>
</feature>
<feature type="compositionally biased region" description="Low complexity" evidence="1">
    <location>
        <begin position="176"/>
        <end position="192"/>
    </location>
</feature>
<sequence>MADENKLCYADLNMADNQSQPVTDQTIPPVDSSTLTPPVQVPTPDLSDQSEASSSAHRPEPPILADEKESTESASLDQSQTSEEQRPDSPKLANETKKEVLEESNSTEIQKQEIPELADNQGEATASAQTENIVVAEEKPVETVPEKIDPIVDLSAETLVKEEVLSKDDADIKPPDNQASQVQSSSSDNASNINTEQNSTSSAEIKPEPLESPKEAPLADEKLSENNQKSFGELLHQENKPEIQPQTSESVKPFSFGDLIKETHDDRANIPEDLFEIKDNPQETVQQTQLAPQQPNPPPQVQQQTDSSNQTNPTPPPPQVIEKVIEKIVEKPVEVIKEVVKEVPVVNQEEVDKQIQDRLLREQTDRRNLANRVKAERVAASLDKILSFASNNSKFNNLDIRDLLHVSQSTATTYLSQLVNNGRLKKEGKSKYTKYSLL</sequence>
<proteinExistence type="predicted"/>
<name>A0A1F6A2P7_9BACT</name>
<feature type="compositionally biased region" description="Basic and acidic residues" evidence="1">
    <location>
        <begin position="136"/>
        <end position="148"/>
    </location>
</feature>
<feature type="region of interest" description="Disordered" evidence="1">
    <location>
        <begin position="1"/>
        <end position="148"/>
    </location>
</feature>
<dbReference type="EMBL" id="MFJM01000012">
    <property type="protein sequence ID" value="OGG18948.1"/>
    <property type="molecule type" value="Genomic_DNA"/>
</dbReference>
<feature type="compositionally biased region" description="Basic and acidic residues" evidence="1">
    <location>
        <begin position="205"/>
        <end position="224"/>
    </location>
</feature>
<feature type="compositionally biased region" description="Polar residues" evidence="1">
    <location>
        <begin position="46"/>
        <end position="56"/>
    </location>
</feature>
<feature type="compositionally biased region" description="Polar residues" evidence="1">
    <location>
        <begin position="193"/>
        <end position="203"/>
    </location>
</feature>